<evidence type="ECO:0000313" key="3">
    <source>
        <dbReference type="Proteomes" id="UP000001947"/>
    </source>
</evidence>
<dbReference type="InterPro" id="IPR012902">
    <property type="entry name" value="N_methyl_site"/>
</dbReference>
<feature type="transmembrane region" description="Helical" evidence="1">
    <location>
        <begin position="32"/>
        <end position="53"/>
    </location>
</feature>
<dbReference type="eggNOG" id="COG4966">
    <property type="taxonomic scope" value="Bacteria"/>
</dbReference>
<accession>Q21LM3</accession>
<dbReference type="GeneID" id="98612823"/>
<dbReference type="KEGG" id="sde:Sde_1144"/>
<dbReference type="AlphaFoldDB" id="Q21LM3"/>
<dbReference type="EMBL" id="CP000282">
    <property type="protein sequence ID" value="ABD80406.1"/>
    <property type="molecule type" value="Genomic_DNA"/>
</dbReference>
<dbReference type="NCBIfam" id="TIGR02532">
    <property type="entry name" value="IV_pilin_GFxxxE"/>
    <property type="match status" value="1"/>
</dbReference>
<dbReference type="SUPFAM" id="SSF54523">
    <property type="entry name" value="Pili subunits"/>
    <property type="match status" value="1"/>
</dbReference>
<gene>
    <name evidence="2" type="ordered locus">Sde_1144</name>
</gene>
<dbReference type="STRING" id="203122.Sde_1144"/>
<name>Q21LM3_SACD2</name>
<keyword evidence="1" id="KW-1133">Transmembrane helix</keyword>
<keyword evidence="1" id="KW-0472">Membrane</keyword>
<evidence type="ECO:0000313" key="2">
    <source>
        <dbReference type="EMBL" id="ABD80406.1"/>
    </source>
</evidence>
<sequence length="282" mass="29745">MLGYLGHTSRHSGGGRSRSLRGKAMGFTLVELIAVIVILGIVSALGSGFLISISDSYHKAQMRAKLIAKGRVVTEQISRQLRIAVPNSLRVSASGNCVEFFPSVAGANYIGELPDSENNAPLVSSITTAPFLVEMGTGIHAFVGALTNAEIYTTAVPAGRVSIASVTGGPHTSISLSASHRFNRNSINKRVYIADNPVRFCFSANSIVRYSGYGLDTSAMSDSAPAGASTDIMALNVNSPGTVFSLSPGSEDRNTAVLFSLVFVQNDEQVTLNHQVVVRNVP</sequence>
<reference evidence="2 3" key="1">
    <citation type="journal article" date="2008" name="PLoS Genet.">
        <title>Complete genome sequence of the complex carbohydrate-degrading marine bacterium, Saccharophagus degradans strain 2-40 T.</title>
        <authorList>
            <person name="Weiner R.M."/>
            <person name="Taylor L.E.II."/>
            <person name="Henrissat B."/>
            <person name="Hauser L."/>
            <person name="Land M."/>
            <person name="Coutinho P.M."/>
            <person name="Rancurel C."/>
            <person name="Saunders E.H."/>
            <person name="Longmire A.G."/>
            <person name="Zhang H."/>
            <person name="Bayer E.A."/>
            <person name="Gilbert H.J."/>
            <person name="Larimer F."/>
            <person name="Zhulin I.B."/>
            <person name="Ekborg N.A."/>
            <person name="Lamed R."/>
            <person name="Richardson P.M."/>
            <person name="Borovok I."/>
            <person name="Hutcheson S."/>
        </authorList>
    </citation>
    <scope>NUCLEOTIDE SEQUENCE [LARGE SCALE GENOMIC DNA]</scope>
    <source>
        <strain evidence="3">2-40 / ATCC 43961 / DSM 17024</strain>
    </source>
</reference>
<organism evidence="2 3">
    <name type="scientific">Saccharophagus degradans (strain 2-40 / ATCC 43961 / DSM 17024)</name>
    <dbReference type="NCBI Taxonomy" id="203122"/>
    <lineage>
        <taxon>Bacteria</taxon>
        <taxon>Pseudomonadati</taxon>
        <taxon>Pseudomonadota</taxon>
        <taxon>Gammaproteobacteria</taxon>
        <taxon>Cellvibrionales</taxon>
        <taxon>Cellvibrionaceae</taxon>
        <taxon>Saccharophagus</taxon>
    </lineage>
</organism>
<dbReference type="InterPro" id="IPR045584">
    <property type="entry name" value="Pilin-like"/>
</dbReference>
<evidence type="ECO:0000256" key="1">
    <source>
        <dbReference type="SAM" id="Phobius"/>
    </source>
</evidence>
<evidence type="ECO:0008006" key="4">
    <source>
        <dbReference type="Google" id="ProtNLM"/>
    </source>
</evidence>
<proteinExistence type="predicted"/>
<keyword evidence="1" id="KW-0812">Transmembrane</keyword>
<protein>
    <recommendedName>
        <fullName evidence="4">Methylation</fullName>
    </recommendedName>
</protein>
<dbReference type="RefSeq" id="WP_011467626.1">
    <property type="nucleotide sequence ID" value="NC_007912.1"/>
</dbReference>
<dbReference type="HOGENOM" id="CLU_080973_1_0_6"/>
<keyword evidence="3" id="KW-1185">Reference proteome</keyword>
<dbReference type="Proteomes" id="UP000001947">
    <property type="component" value="Chromosome"/>
</dbReference>